<protein>
    <submittedName>
        <fullName evidence="1">Plus-end-directed kinesin ATPase protein</fullName>
        <ecNumber evidence="1">5.6.1.3</ecNumber>
    </submittedName>
</protein>
<sequence length="598" mass="67667">MINAAAAGGRHMQHRSGHSPHHQRQCSSNQFLHFDSVSGAGDNKWLKNAQTMEYSRMLRSMQKEEFFSSSSEASTPLESRPSSGQRRNGGDVSPNVLCSGILDLHSFDIELLPEHILDFHGNFDDSDARFSLKCARDHLNKKEISRKEEDIINIKPHLNSLTVNETKLRVDLTEYLEKHEFVFDAALDEDISNDEVYRETVEPIVLAFFWRTKATCSGKTYTMQRLPLKGSQDLLRLMYHTRQNQGFQLFVSFFEIYGGKLFDLLNDGRKLCKREDGKQQVCIVGLQEYRVSNFDTIRELIEKGNATRSTGTTGANEEFVDGSESKPSRIIGKLSFIDLAGSERGADTTDNDKQTRIEGAEINKSSKLTEVLRDSFLGDSWTVMISCISPNSGSSFRLCLSFLYFGMVKSLSKGNNTEKDPFVNSSIRESTTLPFYSSLPTVCSYDGNNNAEVAAETNRYGLSKQVDKEISLLFNTDRVPKEAYGQSKPLLKGKVDTYSAPSSEDIGRRVYHQPKQKDVLDIDTDSFYSYEDLNGLWNNDEEVLVIAHRRQVEETIDIEEMKLLQKVATIVNLQARLAHFQRSLMEHNVLSLLLDLDA</sequence>
<dbReference type="EMBL" id="CM037015">
    <property type="protein sequence ID" value="KAH7682437.1"/>
    <property type="molecule type" value="Genomic_DNA"/>
</dbReference>
<keyword evidence="1" id="KW-0413">Isomerase</keyword>
<comment type="caution">
    <text evidence="1">The sequence shown here is derived from an EMBL/GenBank/DDBJ whole genome shotgun (WGS) entry which is preliminary data.</text>
</comment>
<keyword evidence="2" id="KW-1185">Reference proteome</keyword>
<dbReference type="Proteomes" id="UP000827976">
    <property type="component" value="Chromosome 5"/>
</dbReference>
<dbReference type="EC" id="5.6.1.3" evidence="1"/>
<gene>
    <name evidence="1" type="ORF">IHE45_05G121500</name>
</gene>
<proteinExistence type="predicted"/>
<reference evidence="2" key="1">
    <citation type="journal article" date="2022" name="Nat. Commun.">
        <title>Chromosome evolution and the genetic basis of agronomically important traits in greater yam.</title>
        <authorList>
            <person name="Bredeson J.V."/>
            <person name="Lyons J.B."/>
            <person name="Oniyinde I.O."/>
            <person name="Okereke N.R."/>
            <person name="Kolade O."/>
            <person name="Nnabue I."/>
            <person name="Nwadili C.O."/>
            <person name="Hribova E."/>
            <person name="Parker M."/>
            <person name="Nwogha J."/>
            <person name="Shu S."/>
            <person name="Carlson J."/>
            <person name="Kariba R."/>
            <person name="Muthemba S."/>
            <person name="Knop K."/>
            <person name="Barton G.J."/>
            <person name="Sherwood A.V."/>
            <person name="Lopez-Montes A."/>
            <person name="Asiedu R."/>
            <person name="Jamnadass R."/>
            <person name="Muchugi A."/>
            <person name="Goodstein D."/>
            <person name="Egesi C.N."/>
            <person name="Featherston J."/>
            <person name="Asfaw A."/>
            <person name="Simpson G.G."/>
            <person name="Dolezel J."/>
            <person name="Hendre P.S."/>
            <person name="Van Deynze A."/>
            <person name="Kumar P.L."/>
            <person name="Obidiegwu J.E."/>
            <person name="Bhattacharjee R."/>
            <person name="Rokhsar D.S."/>
        </authorList>
    </citation>
    <scope>NUCLEOTIDE SEQUENCE [LARGE SCALE GENOMIC DNA]</scope>
    <source>
        <strain evidence="2">cv. TDa95/00328</strain>
    </source>
</reference>
<evidence type="ECO:0000313" key="1">
    <source>
        <dbReference type="EMBL" id="KAH7682437.1"/>
    </source>
</evidence>
<organism evidence="1 2">
    <name type="scientific">Dioscorea alata</name>
    <name type="common">Purple yam</name>
    <dbReference type="NCBI Taxonomy" id="55571"/>
    <lineage>
        <taxon>Eukaryota</taxon>
        <taxon>Viridiplantae</taxon>
        <taxon>Streptophyta</taxon>
        <taxon>Embryophyta</taxon>
        <taxon>Tracheophyta</taxon>
        <taxon>Spermatophyta</taxon>
        <taxon>Magnoliopsida</taxon>
        <taxon>Liliopsida</taxon>
        <taxon>Dioscoreales</taxon>
        <taxon>Dioscoreaceae</taxon>
        <taxon>Dioscorea</taxon>
    </lineage>
</organism>
<accession>A0ACB7W4Q3</accession>
<name>A0ACB7W4Q3_DIOAL</name>
<evidence type="ECO:0000313" key="2">
    <source>
        <dbReference type="Proteomes" id="UP000827976"/>
    </source>
</evidence>